<evidence type="ECO:0000313" key="1">
    <source>
        <dbReference type="Proteomes" id="UP000035681"/>
    </source>
</evidence>
<dbReference type="Proteomes" id="UP000035681">
    <property type="component" value="Unplaced"/>
</dbReference>
<accession>A0AAF5D991</accession>
<protein>
    <submittedName>
        <fullName evidence="2">LRRNT domain-containing protein</fullName>
    </submittedName>
</protein>
<proteinExistence type="predicted"/>
<dbReference type="WBParaSite" id="TCONS_00008844.p1">
    <property type="protein sequence ID" value="TCONS_00008844.p1"/>
    <property type="gene ID" value="XLOC_006720"/>
</dbReference>
<organism evidence="1 2">
    <name type="scientific">Strongyloides stercoralis</name>
    <name type="common">Threadworm</name>
    <dbReference type="NCBI Taxonomy" id="6248"/>
    <lineage>
        <taxon>Eukaryota</taxon>
        <taxon>Metazoa</taxon>
        <taxon>Ecdysozoa</taxon>
        <taxon>Nematoda</taxon>
        <taxon>Chromadorea</taxon>
        <taxon>Rhabditida</taxon>
        <taxon>Tylenchina</taxon>
        <taxon>Panagrolaimomorpha</taxon>
        <taxon>Strongyloidoidea</taxon>
        <taxon>Strongyloididae</taxon>
        <taxon>Strongyloides</taxon>
    </lineage>
</organism>
<dbReference type="InterPro" id="IPR032675">
    <property type="entry name" value="LRR_dom_sf"/>
</dbReference>
<keyword evidence="1" id="KW-1185">Reference proteome</keyword>
<evidence type="ECO:0000313" key="2">
    <source>
        <dbReference type="WBParaSite" id="TCONS_00008844.p1"/>
    </source>
</evidence>
<name>A0AAF5D991_STRER</name>
<dbReference type="Gene3D" id="3.80.10.10">
    <property type="entry name" value="Ribonuclease Inhibitor"/>
    <property type="match status" value="1"/>
</dbReference>
<sequence>MSNFSINENQSNLSSFTTGLMKDSDIERKTELLNQSLISKSNGNSICSMPVCFGDNMYLNYQNQQSHPNNKDSFGVHEKKSLLDLISIPIPKSEFNVTFDILNVHINDLLEYKFDPTVYKLLQHKICQHIVEAFNDEKKKDSSLSDSVELPIFIKFVNERFKCSESQLMAFIGADFMKFFRSPIASQYFYASWSNIKKNYVISVTTATPNNSSNIIQNSSICSNDNKMNSSIFDEPFKKPSFIKPSYSTNYRFSNQLNVSYSKMSNVLIPLNNPLNQPKPIYYMDEIDHFARCIMGKIMVYFCYFLALPRNEILTSYFKDNMTVFTGYTFNKDWYKLLFGKTTMAKMFNEIFYNEITCQTGITGGSAIFCFINEQELWKRIDDNVKIYNTFGIYEIDLNKLKTVKNQTSRYLFDAKNWIPMNCNAISLFGFNARGYTFKCLDNCECDTDTEIIHCHNLGLEKIKFPPKRLRGFIVLGLTHNNFHYLPSEEVLLEKFPDLKGIDIEGNSAFDCETLPHYKKLAIFSDCGKSTLAGNNTVEDFHVIAINAPTNDCDFECQVLRHTKSLAEYVKHLWKLILHKINELEKSNAWKDAKNMYNNLKDSIVHHLNI</sequence>
<reference evidence="2" key="1">
    <citation type="submission" date="2024-02" db="UniProtKB">
        <authorList>
            <consortium name="WormBaseParasite"/>
        </authorList>
    </citation>
    <scope>IDENTIFICATION</scope>
</reference>
<dbReference type="AlphaFoldDB" id="A0AAF5D991"/>